<protein>
    <submittedName>
        <fullName evidence="1">Uncharacterized protein</fullName>
    </submittedName>
</protein>
<reference evidence="1 2" key="1">
    <citation type="submission" date="2020-01" db="EMBL/GenBank/DDBJ databases">
        <title>Complete and circular genome sequences of six lactobacillus isolates from horses.</title>
        <authorList>
            <person name="Hassan H.M."/>
        </authorList>
    </citation>
    <scope>NUCLEOTIDE SEQUENCE [LARGE SCALE GENOMIC DNA]</scope>
    <source>
        <strain evidence="1 2">1A</strain>
    </source>
</reference>
<gene>
    <name evidence="1" type="ORF">GTO87_03585</name>
</gene>
<accession>A0A7H9EKE8</accession>
<name>A0A7H9EKE8_9LACO</name>
<dbReference type="KEGG" id="lsw:GTO87_03585"/>
<evidence type="ECO:0000313" key="2">
    <source>
        <dbReference type="Proteomes" id="UP000510886"/>
    </source>
</evidence>
<evidence type="ECO:0000313" key="1">
    <source>
        <dbReference type="EMBL" id="QLL77762.1"/>
    </source>
</evidence>
<sequence length="114" mass="13504">MEQDLIQYYLPKVDEYRFEVYTVELNEEWAIKVSNGQGQHSRLVTISKKDFRLKIDNQTNCDKDTDYPDAFSMFMANFKPSQRTDAVRQLLDFVDKVLIKHSKLERGISGQLHW</sequence>
<dbReference type="AlphaFoldDB" id="A0A7H9EKE8"/>
<organism evidence="1 2">
    <name type="scientific">Ligilactobacillus saerimneri</name>
    <dbReference type="NCBI Taxonomy" id="228229"/>
    <lineage>
        <taxon>Bacteria</taxon>
        <taxon>Bacillati</taxon>
        <taxon>Bacillota</taxon>
        <taxon>Bacilli</taxon>
        <taxon>Lactobacillales</taxon>
        <taxon>Lactobacillaceae</taxon>
        <taxon>Ligilactobacillus</taxon>
    </lineage>
</organism>
<dbReference type="Proteomes" id="UP000510886">
    <property type="component" value="Chromosome"/>
</dbReference>
<dbReference type="RefSeq" id="WP_180849539.1">
    <property type="nucleotide sequence ID" value="NZ_CP047418.1"/>
</dbReference>
<proteinExistence type="predicted"/>
<dbReference type="EMBL" id="CP047418">
    <property type="protein sequence ID" value="QLL77762.1"/>
    <property type="molecule type" value="Genomic_DNA"/>
</dbReference>